<accession>A0ABN2L9I0</accession>
<feature type="domain" description="AMIN-like" evidence="2">
    <location>
        <begin position="59"/>
        <end position="187"/>
    </location>
</feature>
<gene>
    <name evidence="3" type="ORF">GCM10009811_01960</name>
</gene>
<name>A0ABN2L9I0_9MICO</name>
<dbReference type="RefSeq" id="WP_344079978.1">
    <property type="nucleotide sequence ID" value="NZ_BAAAPO010000006.1"/>
</dbReference>
<keyword evidence="4" id="KW-1185">Reference proteome</keyword>
<evidence type="ECO:0000259" key="2">
    <source>
        <dbReference type="Pfam" id="PF24837"/>
    </source>
</evidence>
<evidence type="ECO:0000313" key="4">
    <source>
        <dbReference type="Proteomes" id="UP001499938"/>
    </source>
</evidence>
<dbReference type="Proteomes" id="UP001499938">
    <property type="component" value="Unassembled WGS sequence"/>
</dbReference>
<dbReference type="Pfam" id="PF24837">
    <property type="entry name" value="AMIN-like"/>
    <property type="match status" value="1"/>
</dbReference>
<reference evidence="3 4" key="1">
    <citation type="journal article" date="2019" name="Int. J. Syst. Evol. Microbiol.">
        <title>The Global Catalogue of Microorganisms (GCM) 10K type strain sequencing project: providing services to taxonomists for standard genome sequencing and annotation.</title>
        <authorList>
            <consortium name="The Broad Institute Genomics Platform"/>
            <consortium name="The Broad Institute Genome Sequencing Center for Infectious Disease"/>
            <person name="Wu L."/>
            <person name="Ma J."/>
        </authorList>
    </citation>
    <scope>NUCLEOTIDE SEQUENCE [LARGE SCALE GENOMIC DNA]</scope>
    <source>
        <strain evidence="3 4">JCM 15592</strain>
    </source>
</reference>
<protein>
    <recommendedName>
        <fullName evidence="2">AMIN-like domain-containing protein</fullName>
    </recommendedName>
</protein>
<proteinExistence type="predicted"/>
<sequence length="189" mass="19959">MKTVRTTTILAVTALAATGVAASAQATPTRTATPSADSACSVTWGSLPKTKSTMVAGPMSNVRAGRHACFDRLVVDLRGKPAGYRVEYVSQLTQPGSGAAVSIRGGAKLQITVNAPAYNPDGSPAYQPANPKEVVNVSGYQTFRQVRWLGSYEGYSDLGLGVRARLPFRVFTLTDATTSRLVIDVAHAW</sequence>
<feature type="chain" id="PRO_5047434595" description="AMIN-like domain-containing protein" evidence="1">
    <location>
        <begin position="27"/>
        <end position="189"/>
    </location>
</feature>
<dbReference type="EMBL" id="BAAAPO010000006">
    <property type="protein sequence ID" value="GAA1780313.1"/>
    <property type="molecule type" value="Genomic_DNA"/>
</dbReference>
<comment type="caution">
    <text evidence="3">The sequence shown here is derived from an EMBL/GenBank/DDBJ whole genome shotgun (WGS) entry which is preliminary data.</text>
</comment>
<evidence type="ECO:0000256" key="1">
    <source>
        <dbReference type="SAM" id="SignalP"/>
    </source>
</evidence>
<feature type="signal peptide" evidence="1">
    <location>
        <begin position="1"/>
        <end position="26"/>
    </location>
</feature>
<dbReference type="InterPro" id="IPR056303">
    <property type="entry name" value="AMIN-like"/>
</dbReference>
<organism evidence="3 4">
    <name type="scientific">Nostocoides veronense</name>
    <dbReference type="NCBI Taxonomy" id="330836"/>
    <lineage>
        <taxon>Bacteria</taxon>
        <taxon>Bacillati</taxon>
        <taxon>Actinomycetota</taxon>
        <taxon>Actinomycetes</taxon>
        <taxon>Micrococcales</taxon>
        <taxon>Intrasporangiaceae</taxon>
        <taxon>Nostocoides</taxon>
    </lineage>
</organism>
<evidence type="ECO:0000313" key="3">
    <source>
        <dbReference type="EMBL" id="GAA1780313.1"/>
    </source>
</evidence>
<keyword evidence="1" id="KW-0732">Signal</keyword>